<dbReference type="GO" id="GO:0005739">
    <property type="term" value="C:mitochondrion"/>
    <property type="evidence" value="ECO:0007669"/>
    <property type="project" value="UniProtKB-SubCell"/>
</dbReference>
<evidence type="ECO:0000256" key="2">
    <source>
        <dbReference type="ARBA" id="ARBA00004370"/>
    </source>
</evidence>
<keyword evidence="6" id="KW-0496">Mitochondrion</keyword>
<evidence type="ECO:0000256" key="6">
    <source>
        <dbReference type="ARBA" id="ARBA00023128"/>
    </source>
</evidence>
<organism evidence="10 11">
    <name type="scientific">Clohesyomyces aquaticus</name>
    <dbReference type="NCBI Taxonomy" id="1231657"/>
    <lineage>
        <taxon>Eukaryota</taxon>
        <taxon>Fungi</taxon>
        <taxon>Dikarya</taxon>
        <taxon>Ascomycota</taxon>
        <taxon>Pezizomycotina</taxon>
        <taxon>Dothideomycetes</taxon>
        <taxon>Pleosporomycetidae</taxon>
        <taxon>Pleosporales</taxon>
        <taxon>Lindgomycetaceae</taxon>
        <taxon>Clohesyomyces</taxon>
    </lineage>
</organism>
<dbReference type="STRING" id="1231657.A0A1Y1Z043"/>
<keyword evidence="3 9" id="KW-0812">Transmembrane</keyword>
<gene>
    <name evidence="10" type="ORF">BCR34DRAFT_573462</name>
</gene>
<keyword evidence="4 9" id="KW-1133">Transmembrane helix</keyword>
<name>A0A1Y1Z043_9PLEO</name>
<evidence type="ECO:0000313" key="10">
    <source>
        <dbReference type="EMBL" id="ORY03579.1"/>
    </source>
</evidence>
<comment type="subcellular location">
    <subcellularLocation>
        <location evidence="2">Membrane</location>
    </subcellularLocation>
    <subcellularLocation>
        <location evidence="1">Mitochondrion</location>
    </subcellularLocation>
</comment>
<dbReference type="PANTHER" id="PTHR14360:SF12">
    <property type="entry name" value="MOZ PROTEIN REPRESENTS A CHROMATIN-ASSOCIATED ACETYLTRANSFERASE"/>
    <property type="match status" value="1"/>
</dbReference>
<evidence type="ECO:0000256" key="7">
    <source>
        <dbReference type="ARBA" id="ARBA00023136"/>
    </source>
</evidence>
<keyword evidence="7 9" id="KW-0472">Membrane</keyword>
<feature type="compositionally biased region" description="Basic and acidic residues" evidence="8">
    <location>
        <begin position="383"/>
        <end position="393"/>
    </location>
</feature>
<dbReference type="GO" id="GO:0016020">
    <property type="term" value="C:membrane"/>
    <property type="evidence" value="ECO:0007669"/>
    <property type="project" value="UniProtKB-SubCell"/>
</dbReference>
<feature type="transmembrane region" description="Helical" evidence="9">
    <location>
        <begin position="355"/>
        <end position="377"/>
    </location>
</feature>
<evidence type="ECO:0000256" key="4">
    <source>
        <dbReference type="ARBA" id="ARBA00022989"/>
    </source>
</evidence>
<evidence type="ECO:0000256" key="8">
    <source>
        <dbReference type="SAM" id="MobiDB-lite"/>
    </source>
</evidence>
<dbReference type="Proteomes" id="UP000193144">
    <property type="component" value="Unassembled WGS sequence"/>
</dbReference>
<keyword evidence="11" id="KW-1185">Reference proteome</keyword>
<feature type="compositionally biased region" description="Acidic residues" evidence="8">
    <location>
        <begin position="122"/>
        <end position="131"/>
    </location>
</feature>
<dbReference type="AlphaFoldDB" id="A0A1Y1Z043"/>
<evidence type="ECO:0008006" key="12">
    <source>
        <dbReference type="Google" id="ProtNLM"/>
    </source>
</evidence>
<feature type="compositionally biased region" description="Low complexity" evidence="8">
    <location>
        <begin position="109"/>
        <end position="121"/>
    </location>
</feature>
<evidence type="ECO:0000256" key="3">
    <source>
        <dbReference type="ARBA" id="ARBA00022692"/>
    </source>
</evidence>
<dbReference type="Pfam" id="PF07798">
    <property type="entry name" value="CCDC90-like"/>
    <property type="match status" value="1"/>
</dbReference>
<feature type="region of interest" description="Disordered" evidence="8">
    <location>
        <begin position="58"/>
        <end position="191"/>
    </location>
</feature>
<accession>A0A1Y1Z043</accession>
<dbReference type="PANTHER" id="PTHR14360">
    <property type="entry name" value="PROTEIN FMP32, MITOCHONDRIAL"/>
    <property type="match status" value="1"/>
</dbReference>
<reference evidence="10 11" key="1">
    <citation type="submission" date="2016-07" db="EMBL/GenBank/DDBJ databases">
        <title>Pervasive Adenine N6-methylation of Active Genes in Fungi.</title>
        <authorList>
            <consortium name="DOE Joint Genome Institute"/>
            <person name="Mondo S.J."/>
            <person name="Dannebaum R.O."/>
            <person name="Kuo R.C."/>
            <person name="Labutti K."/>
            <person name="Haridas S."/>
            <person name="Kuo A."/>
            <person name="Salamov A."/>
            <person name="Ahrendt S.R."/>
            <person name="Lipzen A."/>
            <person name="Sullivan W."/>
            <person name="Andreopoulos W.B."/>
            <person name="Clum A."/>
            <person name="Lindquist E."/>
            <person name="Daum C."/>
            <person name="Ramamoorthy G.K."/>
            <person name="Gryganskyi A."/>
            <person name="Culley D."/>
            <person name="Magnuson J.K."/>
            <person name="James T.Y."/>
            <person name="O'Malley M.A."/>
            <person name="Stajich J.E."/>
            <person name="Spatafora J.W."/>
            <person name="Visel A."/>
            <person name="Grigoriev I.V."/>
        </authorList>
    </citation>
    <scope>NUCLEOTIDE SEQUENCE [LARGE SCALE GENOMIC DNA]</scope>
    <source>
        <strain evidence="10 11">CBS 115471</strain>
    </source>
</reference>
<dbReference type="Gene3D" id="1.20.5.340">
    <property type="match status" value="1"/>
</dbReference>
<keyword evidence="5" id="KW-0175">Coiled coil</keyword>
<sequence length="429" mass="46797">MSTRNNTEPRKHIFRPRLLNTTINMAAPRLPFLWPLLYRPIKPAGTLGPSRITARNIHLPNPVAPAPPPAPPAARRPQSTVAQRYGTAQEPAPHFREGNLSEASLDMLPKPSTGKPSPSSDAAEDADDEDAFPPSSPSSTPSSGPRVFSAAEATPPRSAPAPEPVKGTETNPVDTVLEMPSPDKKPPHLSTPRYVHHFDTYTLVRDLSTHGFTPDQSVILMKGIRSILTSNMTLARESLVSKSKVENEAYLFRAACSELKTEVMGRRRGEAEKMRSERNLLGHEVEILGQRLGQETGGLRDELKGLFDDRKMAVRMEQRSMETKIQELNYKITVALNSDARSEVEGLRWVLTRRAAIAIGVSAFMLFALLRYSSYVAHVQSEERKRAAERKPPPPDQGAGGGRGRETSNAAAEASGGELLVSEGGVSLG</sequence>
<feature type="compositionally biased region" description="Pro residues" evidence="8">
    <location>
        <begin position="62"/>
        <end position="74"/>
    </location>
</feature>
<dbReference type="EMBL" id="MCFA01000145">
    <property type="protein sequence ID" value="ORY03579.1"/>
    <property type="molecule type" value="Genomic_DNA"/>
</dbReference>
<evidence type="ECO:0000256" key="1">
    <source>
        <dbReference type="ARBA" id="ARBA00004173"/>
    </source>
</evidence>
<comment type="caution">
    <text evidence="10">The sequence shown here is derived from an EMBL/GenBank/DDBJ whole genome shotgun (WGS) entry which is preliminary data.</text>
</comment>
<dbReference type="InterPro" id="IPR024461">
    <property type="entry name" value="CCDC90-like"/>
</dbReference>
<dbReference type="OrthoDB" id="5424147at2759"/>
<evidence type="ECO:0000256" key="9">
    <source>
        <dbReference type="SAM" id="Phobius"/>
    </source>
</evidence>
<evidence type="ECO:0000256" key="5">
    <source>
        <dbReference type="ARBA" id="ARBA00023054"/>
    </source>
</evidence>
<evidence type="ECO:0000313" key="11">
    <source>
        <dbReference type="Proteomes" id="UP000193144"/>
    </source>
</evidence>
<feature type="region of interest" description="Disordered" evidence="8">
    <location>
        <begin position="383"/>
        <end position="429"/>
    </location>
</feature>
<proteinExistence type="predicted"/>
<protein>
    <recommendedName>
        <fullName evidence="12">DUF1640-domain-containing protein</fullName>
    </recommendedName>
</protein>